<feature type="transmembrane region" description="Helical" evidence="7">
    <location>
        <begin position="301"/>
        <end position="326"/>
    </location>
</feature>
<keyword evidence="5 7" id="KW-1133">Transmembrane helix</keyword>
<organism evidence="8 9">
    <name type="scientific">Niallia taxi</name>
    <dbReference type="NCBI Taxonomy" id="2499688"/>
    <lineage>
        <taxon>Bacteria</taxon>
        <taxon>Bacillati</taxon>
        <taxon>Bacillota</taxon>
        <taxon>Bacilli</taxon>
        <taxon>Bacillales</taxon>
        <taxon>Bacillaceae</taxon>
        <taxon>Niallia</taxon>
    </lineage>
</organism>
<dbReference type="InterPro" id="IPR011701">
    <property type="entry name" value="MFS"/>
</dbReference>
<evidence type="ECO:0000256" key="7">
    <source>
        <dbReference type="SAM" id="Phobius"/>
    </source>
</evidence>
<feature type="transmembrane region" description="Helical" evidence="7">
    <location>
        <begin position="99"/>
        <end position="119"/>
    </location>
</feature>
<dbReference type="GO" id="GO:0022857">
    <property type="term" value="F:transmembrane transporter activity"/>
    <property type="evidence" value="ECO:0007669"/>
    <property type="project" value="InterPro"/>
</dbReference>
<feature type="transmembrane region" description="Helical" evidence="7">
    <location>
        <begin position="375"/>
        <end position="394"/>
    </location>
</feature>
<evidence type="ECO:0000256" key="6">
    <source>
        <dbReference type="ARBA" id="ARBA00023136"/>
    </source>
</evidence>
<evidence type="ECO:0000256" key="4">
    <source>
        <dbReference type="ARBA" id="ARBA00022692"/>
    </source>
</evidence>
<sequence>MSILTNEKKYQKLFLAGLINGIGDRFSQVASLSLLLQLADSGMSVGITLALRMLPFLLFGPFSNKIAAKWSRKNLLIFTDAARAVIAISFFFVENEADIWIIYSASFLLASGEALYAPVRKASIPAIIAPKNLKAVNGLEQVQLGFVLVIGALAGGVVSYLFGIHAAFLVNIVSFIVAGAFINRIESLENPQSNAVSPSEYKGKGLFSVLFSSSLFIMLMSADILVPLANGIENVLISVYANNTFFAGDLGVGILYSVLGIGFIISPLLTKYIKSHFLYFAYFSMLMEGFILLAVSQIDSFIIIAVLFGLLTIFGGVGNALLDTVIMNELPQKHQGAYFSFSATIGNTSLSLSMFTTGLLLNFLEPRILGAINGLLYIVFGVVYLLWSFLLIRLKKWQKGNFLQ</sequence>
<dbReference type="EMBL" id="RZTZ01000001">
    <property type="protein sequence ID" value="RVT67371.1"/>
    <property type="molecule type" value="Genomic_DNA"/>
</dbReference>
<dbReference type="Pfam" id="PF07690">
    <property type="entry name" value="MFS_1"/>
    <property type="match status" value="1"/>
</dbReference>
<gene>
    <name evidence="8" type="ORF">EM808_02530</name>
</gene>
<reference evidence="8 9" key="1">
    <citation type="submission" date="2019-01" db="EMBL/GenBank/DDBJ databases">
        <title>Bacillus sp. M5HDSG1-1, whole genome shotgun sequence.</title>
        <authorList>
            <person name="Tuo L."/>
        </authorList>
    </citation>
    <scope>NUCLEOTIDE SEQUENCE [LARGE SCALE GENOMIC DNA]</scope>
    <source>
        <strain evidence="8 9">M5HDSG1-1</strain>
    </source>
</reference>
<evidence type="ECO:0000256" key="2">
    <source>
        <dbReference type="ARBA" id="ARBA00022448"/>
    </source>
</evidence>
<keyword evidence="2" id="KW-0813">Transport</keyword>
<feature type="transmembrane region" description="Helical" evidence="7">
    <location>
        <begin position="42"/>
        <end position="62"/>
    </location>
</feature>
<feature type="transmembrane region" description="Helical" evidence="7">
    <location>
        <begin position="245"/>
        <end position="265"/>
    </location>
</feature>
<evidence type="ECO:0000313" key="8">
    <source>
        <dbReference type="EMBL" id="RVT67371.1"/>
    </source>
</evidence>
<feature type="transmembrane region" description="Helical" evidence="7">
    <location>
        <begin position="139"/>
        <end position="162"/>
    </location>
</feature>
<dbReference type="Proteomes" id="UP000288024">
    <property type="component" value="Unassembled WGS sequence"/>
</dbReference>
<feature type="transmembrane region" description="Helical" evidence="7">
    <location>
        <begin position="168"/>
        <end position="185"/>
    </location>
</feature>
<dbReference type="PANTHER" id="PTHR43266:SF10">
    <property type="entry name" value="BACILYSIN EXPORTER BACE-RELATED"/>
    <property type="match status" value="1"/>
</dbReference>
<keyword evidence="9" id="KW-1185">Reference proteome</keyword>
<dbReference type="RefSeq" id="WP_127735343.1">
    <property type="nucleotide sequence ID" value="NZ_CP196002.1"/>
</dbReference>
<dbReference type="InterPro" id="IPR036259">
    <property type="entry name" value="MFS_trans_sf"/>
</dbReference>
<evidence type="ECO:0000256" key="1">
    <source>
        <dbReference type="ARBA" id="ARBA00004651"/>
    </source>
</evidence>
<dbReference type="Gene3D" id="1.20.1250.20">
    <property type="entry name" value="MFS general substrate transporter like domains"/>
    <property type="match status" value="1"/>
</dbReference>
<feature type="transmembrane region" description="Helical" evidence="7">
    <location>
        <begin position="206"/>
        <end position="225"/>
    </location>
</feature>
<evidence type="ECO:0000256" key="5">
    <source>
        <dbReference type="ARBA" id="ARBA00022989"/>
    </source>
</evidence>
<feature type="transmembrane region" description="Helical" evidence="7">
    <location>
        <begin position="277"/>
        <end position="295"/>
    </location>
</feature>
<evidence type="ECO:0000313" key="9">
    <source>
        <dbReference type="Proteomes" id="UP000288024"/>
    </source>
</evidence>
<dbReference type="PANTHER" id="PTHR43266">
    <property type="entry name" value="MACROLIDE-EFFLUX PROTEIN"/>
    <property type="match status" value="1"/>
</dbReference>
<feature type="transmembrane region" description="Helical" evidence="7">
    <location>
        <begin position="338"/>
        <end position="363"/>
    </location>
</feature>
<dbReference type="CDD" id="cd06173">
    <property type="entry name" value="MFS_MefA_like"/>
    <property type="match status" value="1"/>
</dbReference>
<keyword evidence="6 7" id="KW-0472">Membrane</keyword>
<comment type="subcellular location">
    <subcellularLocation>
        <location evidence="1">Cell membrane</location>
        <topology evidence="1">Multi-pass membrane protein</topology>
    </subcellularLocation>
</comment>
<dbReference type="SUPFAM" id="SSF103473">
    <property type="entry name" value="MFS general substrate transporter"/>
    <property type="match status" value="1"/>
</dbReference>
<accession>A0A3S2UHX1</accession>
<feature type="transmembrane region" description="Helical" evidence="7">
    <location>
        <begin position="74"/>
        <end position="93"/>
    </location>
</feature>
<dbReference type="AlphaFoldDB" id="A0A3S2UHX1"/>
<keyword evidence="4 7" id="KW-0812">Transmembrane</keyword>
<name>A0A3S2UHX1_9BACI</name>
<dbReference type="GO" id="GO:0005886">
    <property type="term" value="C:plasma membrane"/>
    <property type="evidence" value="ECO:0007669"/>
    <property type="project" value="UniProtKB-SubCell"/>
</dbReference>
<comment type="caution">
    <text evidence="8">The sequence shown here is derived from an EMBL/GenBank/DDBJ whole genome shotgun (WGS) entry which is preliminary data.</text>
</comment>
<proteinExistence type="predicted"/>
<keyword evidence="3" id="KW-1003">Cell membrane</keyword>
<protein>
    <submittedName>
        <fullName evidence="8">MFS transporter</fullName>
    </submittedName>
</protein>
<evidence type="ECO:0000256" key="3">
    <source>
        <dbReference type="ARBA" id="ARBA00022475"/>
    </source>
</evidence>